<dbReference type="InterPro" id="IPR053710">
    <property type="entry name" value="Arylamine_NAT_domain_sf"/>
</dbReference>
<proteinExistence type="inferred from homology"/>
<name>A0A6A6SQW7_9PLEO</name>
<dbReference type="EMBL" id="MU004512">
    <property type="protein sequence ID" value="KAF2648983.1"/>
    <property type="molecule type" value="Genomic_DNA"/>
</dbReference>
<gene>
    <name evidence="2" type="ORF">K491DRAFT_641600</name>
</gene>
<sequence>MASAYSSEQIAAFLTHIELPQKYHPANGPVHNLKYLTALHVHTISAIPYDNLALHYSPTHKISINPQHAFNKIVTNKRGRGGYCMEVSIMFNHVLRALGWNVYTAGVRIRHRKDGIPEGEYIGWVHLVNIVTLPTGQSYMLDVGFGGDGATKPVPLTEGHAIHNLGTQEIRLIKDHIPAQANRSEHTKLWIYQYRNGKEQDWNSFYAFPETEFLQADYEVMNWYTGSNPTSFQTFTCLVIKFLKGRKDGEEDEEIVGKRMLVNGTVKENLGGKTKVVQECQDEEERVNALAKWFGMSFTEEEKEGIRGYVTELKGSYGEGLE</sequence>
<evidence type="ECO:0000313" key="3">
    <source>
        <dbReference type="Proteomes" id="UP000799324"/>
    </source>
</evidence>
<evidence type="ECO:0000256" key="1">
    <source>
        <dbReference type="ARBA" id="ARBA00006547"/>
    </source>
</evidence>
<dbReference type="PANTHER" id="PTHR11786:SF0">
    <property type="entry name" value="ARYLAMINE N-ACETYLTRANSFERASE 4-RELATED"/>
    <property type="match status" value="1"/>
</dbReference>
<organism evidence="2 3">
    <name type="scientific">Lophiostoma macrostomum CBS 122681</name>
    <dbReference type="NCBI Taxonomy" id="1314788"/>
    <lineage>
        <taxon>Eukaryota</taxon>
        <taxon>Fungi</taxon>
        <taxon>Dikarya</taxon>
        <taxon>Ascomycota</taxon>
        <taxon>Pezizomycotina</taxon>
        <taxon>Dothideomycetes</taxon>
        <taxon>Pleosporomycetidae</taxon>
        <taxon>Pleosporales</taxon>
        <taxon>Lophiostomataceae</taxon>
        <taxon>Lophiostoma</taxon>
    </lineage>
</organism>
<dbReference type="GO" id="GO:0016407">
    <property type="term" value="F:acetyltransferase activity"/>
    <property type="evidence" value="ECO:0007669"/>
    <property type="project" value="InterPro"/>
</dbReference>
<keyword evidence="3" id="KW-1185">Reference proteome</keyword>
<dbReference type="AlphaFoldDB" id="A0A6A6SQW7"/>
<evidence type="ECO:0000313" key="2">
    <source>
        <dbReference type="EMBL" id="KAF2648983.1"/>
    </source>
</evidence>
<comment type="similarity">
    <text evidence="1">Belongs to the arylamine N-acetyltransferase family.</text>
</comment>
<dbReference type="OrthoDB" id="10260017at2759"/>
<reference evidence="2" key="1">
    <citation type="journal article" date="2020" name="Stud. Mycol.">
        <title>101 Dothideomycetes genomes: a test case for predicting lifestyles and emergence of pathogens.</title>
        <authorList>
            <person name="Haridas S."/>
            <person name="Albert R."/>
            <person name="Binder M."/>
            <person name="Bloem J."/>
            <person name="Labutti K."/>
            <person name="Salamov A."/>
            <person name="Andreopoulos B."/>
            <person name="Baker S."/>
            <person name="Barry K."/>
            <person name="Bills G."/>
            <person name="Bluhm B."/>
            <person name="Cannon C."/>
            <person name="Castanera R."/>
            <person name="Culley D."/>
            <person name="Daum C."/>
            <person name="Ezra D."/>
            <person name="Gonzalez J."/>
            <person name="Henrissat B."/>
            <person name="Kuo A."/>
            <person name="Liang C."/>
            <person name="Lipzen A."/>
            <person name="Lutzoni F."/>
            <person name="Magnuson J."/>
            <person name="Mondo S."/>
            <person name="Nolan M."/>
            <person name="Ohm R."/>
            <person name="Pangilinan J."/>
            <person name="Park H.-J."/>
            <person name="Ramirez L."/>
            <person name="Alfaro M."/>
            <person name="Sun H."/>
            <person name="Tritt A."/>
            <person name="Yoshinaga Y."/>
            <person name="Zwiers L.-H."/>
            <person name="Turgeon B."/>
            <person name="Goodwin S."/>
            <person name="Spatafora J."/>
            <person name="Crous P."/>
            <person name="Grigoriev I."/>
        </authorList>
    </citation>
    <scope>NUCLEOTIDE SEQUENCE</scope>
    <source>
        <strain evidence="2">CBS 122681</strain>
    </source>
</reference>
<accession>A0A6A6SQW7</accession>
<dbReference type="InterPro" id="IPR038765">
    <property type="entry name" value="Papain-like_cys_pep_sf"/>
</dbReference>
<dbReference type="Proteomes" id="UP000799324">
    <property type="component" value="Unassembled WGS sequence"/>
</dbReference>
<dbReference type="Pfam" id="PF00797">
    <property type="entry name" value="Acetyltransf_2"/>
    <property type="match status" value="1"/>
</dbReference>
<dbReference type="SUPFAM" id="SSF54001">
    <property type="entry name" value="Cysteine proteinases"/>
    <property type="match status" value="1"/>
</dbReference>
<protein>
    <submittedName>
        <fullName evidence="2">Cysteine proteinase</fullName>
    </submittedName>
</protein>
<dbReference type="PANTHER" id="PTHR11786">
    <property type="entry name" value="N-HYDROXYARYLAMINE O-ACETYLTRANSFERASE"/>
    <property type="match status" value="1"/>
</dbReference>
<dbReference type="Gene3D" id="3.30.2140.20">
    <property type="match status" value="1"/>
</dbReference>
<dbReference type="InterPro" id="IPR001447">
    <property type="entry name" value="Arylamine_N-AcTrfase"/>
</dbReference>